<keyword evidence="5" id="KW-1185">Reference proteome</keyword>
<evidence type="ECO:0000256" key="1">
    <source>
        <dbReference type="ARBA" id="ARBA00008324"/>
    </source>
</evidence>
<dbReference type="Pfam" id="PF03061">
    <property type="entry name" value="4HBT"/>
    <property type="match status" value="1"/>
</dbReference>
<dbReference type="Gene3D" id="3.10.129.10">
    <property type="entry name" value="Hotdog Thioesterase"/>
    <property type="match status" value="1"/>
</dbReference>
<evidence type="ECO:0000256" key="2">
    <source>
        <dbReference type="ARBA" id="ARBA00022801"/>
    </source>
</evidence>
<dbReference type="SUPFAM" id="SSF54637">
    <property type="entry name" value="Thioesterase/thiol ester dehydrase-isomerase"/>
    <property type="match status" value="1"/>
</dbReference>
<reference evidence="4" key="2">
    <citation type="submission" date="2020-09" db="EMBL/GenBank/DDBJ databases">
        <authorList>
            <person name="Sun Q."/>
            <person name="Zhou Y."/>
        </authorList>
    </citation>
    <scope>NUCLEOTIDE SEQUENCE</scope>
    <source>
        <strain evidence="4">CGMCC 1.15425</strain>
    </source>
</reference>
<evidence type="ECO:0000259" key="3">
    <source>
        <dbReference type="Pfam" id="PF03061"/>
    </source>
</evidence>
<evidence type="ECO:0000313" key="5">
    <source>
        <dbReference type="Proteomes" id="UP000627715"/>
    </source>
</evidence>
<dbReference type="GO" id="GO:0047617">
    <property type="term" value="F:fatty acyl-CoA hydrolase activity"/>
    <property type="evidence" value="ECO:0007669"/>
    <property type="project" value="InterPro"/>
</dbReference>
<sequence>MPDPVDYGIAKTFQHWPGDEAENFVGPFFFRVENAHEIQTAFRVRPEHCNSHLTVHGGISMMFADYTLCVTAIGGGREAVVTVSCNNEFLAPARAGDLVTGVGRIIRKTRSLVFVRAELLVGEEVILTSSAVLKRVTRKD</sequence>
<dbReference type="AlphaFoldDB" id="A0A917GMR1"/>
<dbReference type="Proteomes" id="UP000627715">
    <property type="component" value="Unassembled WGS sequence"/>
</dbReference>
<evidence type="ECO:0000313" key="4">
    <source>
        <dbReference type="EMBL" id="GGG52028.1"/>
    </source>
</evidence>
<gene>
    <name evidence="4" type="ORF">GCM10011403_06470</name>
</gene>
<dbReference type="InterPro" id="IPR029069">
    <property type="entry name" value="HotDog_dom_sf"/>
</dbReference>
<dbReference type="CDD" id="cd03443">
    <property type="entry name" value="PaaI_thioesterase"/>
    <property type="match status" value="1"/>
</dbReference>
<accession>A0A917GMR1</accession>
<organism evidence="4 5">
    <name type="scientific">Pseudohongiella nitratireducens</name>
    <dbReference type="NCBI Taxonomy" id="1768907"/>
    <lineage>
        <taxon>Bacteria</taxon>
        <taxon>Pseudomonadati</taxon>
        <taxon>Pseudomonadota</taxon>
        <taxon>Gammaproteobacteria</taxon>
        <taxon>Pseudomonadales</taxon>
        <taxon>Pseudohongiellaceae</taxon>
        <taxon>Pseudohongiella</taxon>
    </lineage>
</organism>
<dbReference type="EMBL" id="BMIY01000003">
    <property type="protein sequence ID" value="GGG52028.1"/>
    <property type="molecule type" value="Genomic_DNA"/>
</dbReference>
<reference evidence="4" key="1">
    <citation type="journal article" date="2014" name="Int. J. Syst. Evol. Microbiol.">
        <title>Complete genome sequence of Corynebacterium casei LMG S-19264T (=DSM 44701T), isolated from a smear-ripened cheese.</title>
        <authorList>
            <consortium name="US DOE Joint Genome Institute (JGI-PGF)"/>
            <person name="Walter F."/>
            <person name="Albersmeier A."/>
            <person name="Kalinowski J."/>
            <person name="Ruckert C."/>
        </authorList>
    </citation>
    <scope>NUCLEOTIDE SEQUENCE</scope>
    <source>
        <strain evidence="4">CGMCC 1.15425</strain>
    </source>
</reference>
<feature type="domain" description="Thioesterase" evidence="3">
    <location>
        <begin position="54"/>
        <end position="122"/>
    </location>
</feature>
<proteinExistence type="inferred from homology"/>
<comment type="similarity">
    <text evidence="1">Belongs to the thioesterase PaaI family.</text>
</comment>
<dbReference type="InterPro" id="IPR006683">
    <property type="entry name" value="Thioestr_dom"/>
</dbReference>
<dbReference type="PANTHER" id="PTHR21660:SF1">
    <property type="entry name" value="ACYL-COENZYME A THIOESTERASE 13"/>
    <property type="match status" value="1"/>
</dbReference>
<keyword evidence="2" id="KW-0378">Hydrolase</keyword>
<dbReference type="PANTHER" id="PTHR21660">
    <property type="entry name" value="THIOESTERASE SUPERFAMILY MEMBER-RELATED"/>
    <property type="match status" value="1"/>
</dbReference>
<dbReference type="OrthoDB" id="7061558at2"/>
<protein>
    <submittedName>
        <fullName evidence="4">Thioesterase</fullName>
    </submittedName>
</protein>
<name>A0A917GMR1_9GAMM</name>
<comment type="caution">
    <text evidence="4">The sequence shown here is derived from an EMBL/GenBank/DDBJ whole genome shotgun (WGS) entry which is preliminary data.</text>
</comment>
<dbReference type="InterPro" id="IPR039298">
    <property type="entry name" value="ACOT13"/>
</dbReference>
<dbReference type="RefSeq" id="WP_068809778.1">
    <property type="nucleotide sequence ID" value="NZ_BMIY01000003.1"/>
</dbReference>